<evidence type="ECO:0000313" key="1">
    <source>
        <dbReference type="EMBL" id="KAK7045465.1"/>
    </source>
</evidence>
<dbReference type="PANTHER" id="PTHR38926">
    <property type="entry name" value="F-BOX DOMAIN CONTAINING PROTEIN, EXPRESSED"/>
    <property type="match status" value="1"/>
</dbReference>
<protein>
    <recommendedName>
        <fullName evidence="3">F-box domain-containing protein</fullName>
    </recommendedName>
</protein>
<evidence type="ECO:0000313" key="2">
    <source>
        <dbReference type="Proteomes" id="UP001383192"/>
    </source>
</evidence>
<accession>A0AAW0D1Z1</accession>
<dbReference type="EMBL" id="JAYKXP010000025">
    <property type="protein sequence ID" value="KAK7045465.1"/>
    <property type="molecule type" value="Genomic_DNA"/>
</dbReference>
<organism evidence="1 2">
    <name type="scientific">Paramarasmius palmivorus</name>
    <dbReference type="NCBI Taxonomy" id="297713"/>
    <lineage>
        <taxon>Eukaryota</taxon>
        <taxon>Fungi</taxon>
        <taxon>Dikarya</taxon>
        <taxon>Basidiomycota</taxon>
        <taxon>Agaricomycotina</taxon>
        <taxon>Agaricomycetes</taxon>
        <taxon>Agaricomycetidae</taxon>
        <taxon>Agaricales</taxon>
        <taxon>Marasmiineae</taxon>
        <taxon>Marasmiaceae</taxon>
        <taxon>Paramarasmius</taxon>
    </lineage>
</organism>
<dbReference type="Gene3D" id="3.80.10.10">
    <property type="entry name" value="Ribonuclease Inhibitor"/>
    <property type="match status" value="1"/>
</dbReference>
<proteinExistence type="predicted"/>
<dbReference type="Proteomes" id="UP001383192">
    <property type="component" value="Unassembled WGS sequence"/>
</dbReference>
<dbReference type="AlphaFoldDB" id="A0AAW0D1Z1"/>
<dbReference type="SUPFAM" id="SSF81383">
    <property type="entry name" value="F-box domain"/>
    <property type="match status" value="1"/>
</dbReference>
<dbReference type="PANTHER" id="PTHR38926:SF5">
    <property type="entry name" value="F-BOX AND LEUCINE-RICH REPEAT PROTEIN 6"/>
    <property type="match status" value="1"/>
</dbReference>
<dbReference type="Gene3D" id="1.20.1280.50">
    <property type="match status" value="1"/>
</dbReference>
<comment type="caution">
    <text evidence="1">The sequence shown here is derived from an EMBL/GenBank/DDBJ whole genome shotgun (WGS) entry which is preliminary data.</text>
</comment>
<sequence length="1220" mass="138462">MPRKKTKSTVAQEDASRVRELVRSGRALEGNDPDSNFVRQYAEELRQKLDHRSLRRKPADLLAQLAFCKSIYSPIRRLPPEILSIVFEYAVEDSPNSWSNALTLGYVCSHWRAISLSAPRIWTSIYFPVNQWKRSRKYGKFHFRIMTQLERSQHCPFSLEVDFLRSFVDRDEEMGAEESGALALIEQHRVRCQHLKIRLSWEGSFGFGSRKFTQIYELIQHKFPDFSTLEIVLGDCDTLKRLLALRKPHLHTLRITDDNLHASPRFFTRNPALLGQLTHIDVRATSTAAVTILKSCLALEAARFIVPPAVESSYMRAVFPDLYPDAQKVLDDSLTREMDEIIDCSTLLDGADEEESVGDLFGNEVEVMANRDLPCRHASLRSLVIEVVDTKYCWQNAPFWGMCRILNALTCTSLSRLSLKSDGRRQQHLYDKALTNEGDARVSLRPAIMEFLARSEATKALESLELQSIPLTGHHLLAAFQVMPELKHLVLTETPLMSDFDSLLHPGNMDQMHVPELGSTVKQPDAILPRLQHLEFTFDDHPTSGSLEAMLESRSGGVLRSAVLNIRGEAKNVDVPLLERLQDAGLVIRSLSTTNTSRETNAATNSSIGLEDDSRSLVRVRFAEGVAKVASDSDEGASQILRLIRSGRPVNTQGDDSDSDFVRRYTDRLRQKLSHLTSLRKRVECALAACDSLFSPIRKLPPEILSVIFEHVVEGSPNPWSSALFVGSVCSYWRNRSLCTPQMWSFIPFILNQTTRSRKLAHDSLPARVRIQLERSQHCLFFLEFHFPKLYFGEMDMYPQELEAFNAIQEHSIRCHHLKLHLSWLNNFEYGPGKRVCEWIERGLPNLSTLDITLGNCDQESFERIFAFPKPQLRTLRIMDKILHVAPTFFTCNPTLFGQLTHIDAMVTSTAAVHILQSCSALETARFIIPPAVESSYMRAFFPDHYPTLESVKVDIRTREMDKTIGCSRLLEHEDDFGEDPFGGELEVTVNQNLPHRHTSLRSLTIEVVRAEYCWAGTPFWGMCRILNSLTCTALFSLSLRSDGQSGQRLYDGTLTSEADPRASLRPAITEFLARSDASNSVERLELHSIPLIGQHLLAVLKETPHLKDLVFTEPYRMTDAVSILHAGFMEQMSLVNKQTDLILPRLRHFELTFDDRMTGGSLEAMLESRRRGALISALLNIRGKLEYLDIRLLKRLQEAGLAVRVVATEGHVRREVLSY</sequence>
<name>A0AAW0D1Z1_9AGAR</name>
<evidence type="ECO:0008006" key="3">
    <source>
        <dbReference type="Google" id="ProtNLM"/>
    </source>
</evidence>
<dbReference type="InterPro" id="IPR032675">
    <property type="entry name" value="LRR_dom_sf"/>
</dbReference>
<dbReference type="InterPro" id="IPR036047">
    <property type="entry name" value="F-box-like_dom_sf"/>
</dbReference>
<reference evidence="1 2" key="1">
    <citation type="submission" date="2024-01" db="EMBL/GenBank/DDBJ databases">
        <title>A draft genome for a cacao thread blight-causing isolate of Paramarasmius palmivorus.</title>
        <authorList>
            <person name="Baruah I.K."/>
            <person name="Bukari Y."/>
            <person name="Amoako-Attah I."/>
            <person name="Meinhardt L.W."/>
            <person name="Bailey B.A."/>
            <person name="Cohen S.P."/>
        </authorList>
    </citation>
    <scope>NUCLEOTIDE SEQUENCE [LARGE SCALE GENOMIC DNA]</scope>
    <source>
        <strain evidence="1 2">GH-12</strain>
    </source>
</reference>
<keyword evidence="2" id="KW-1185">Reference proteome</keyword>
<gene>
    <name evidence="1" type="ORF">VNI00_007718</name>
</gene>